<evidence type="ECO:0000259" key="4">
    <source>
        <dbReference type="Pfam" id="PF01814"/>
    </source>
</evidence>
<dbReference type="InterPro" id="IPR012827">
    <property type="entry name" value="Hemerythrin_metal-bd"/>
</dbReference>
<dbReference type="Proteomes" id="UP001205748">
    <property type="component" value="Unassembled WGS sequence"/>
</dbReference>
<dbReference type="SUPFAM" id="SSF47188">
    <property type="entry name" value="Hemerythrin-like"/>
    <property type="match status" value="1"/>
</dbReference>
<dbReference type="CDD" id="cd12107">
    <property type="entry name" value="Hemerythrin"/>
    <property type="match status" value="1"/>
</dbReference>
<keyword evidence="6" id="KW-1185">Reference proteome</keyword>
<keyword evidence="2" id="KW-0479">Metal-binding</keyword>
<keyword evidence="3" id="KW-0408">Iron</keyword>
<proteinExistence type="inferred from homology"/>
<gene>
    <name evidence="5" type="ORF">NSA47_00895</name>
</gene>
<dbReference type="NCBIfam" id="NF033749">
    <property type="entry name" value="bact_hemeryth"/>
    <property type="match status" value="1"/>
</dbReference>
<comment type="caution">
    <text evidence="5">The sequence shown here is derived from an EMBL/GenBank/DDBJ whole genome shotgun (WGS) entry which is preliminary data.</text>
</comment>
<organism evidence="5 6">
    <name type="scientific">Irregularibacter muris</name>
    <dbReference type="NCBI Taxonomy" id="1796619"/>
    <lineage>
        <taxon>Bacteria</taxon>
        <taxon>Bacillati</taxon>
        <taxon>Bacillota</taxon>
        <taxon>Clostridia</taxon>
        <taxon>Eubacteriales</taxon>
        <taxon>Eubacteriaceae</taxon>
        <taxon>Irregularibacter</taxon>
    </lineage>
</organism>
<dbReference type="Pfam" id="PF01814">
    <property type="entry name" value="Hemerythrin"/>
    <property type="match status" value="1"/>
</dbReference>
<dbReference type="InterPro" id="IPR035938">
    <property type="entry name" value="Hemerythrin-like_sf"/>
</dbReference>
<feature type="domain" description="Hemerythrin-like" evidence="4">
    <location>
        <begin position="11"/>
        <end position="129"/>
    </location>
</feature>
<evidence type="ECO:0000256" key="1">
    <source>
        <dbReference type="ARBA" id="ARBA00010587"/>
    </source>
</evidence>
<dbReference type="PANTHER" id="PTHR37164">
    <property type="entry name" value="BACTERIOHEMERYTHRIN"/>
    <property type="match status" value="1"/>
</dbReference>
<dbReference type="EMBL" id="JANKAS010000001">
    <property type="protein sequence ID" value="MCR1897547.1"/>
    <property type="molecule type" value="Genomic_DNA"/>
</dbReference>
<dbReference type="NCBIfam" id="TIGR02481">
    <property type="entry name" value="hemeryth_dom"/>
    <property type="match status" value="1"/>
</dbReference>
<comment type="similarity">
    <text evidence="1">Belongs to the hemerythrin family.</text>
</comment>
<sequence length="139" mass="16744">MMWKEKYRIDVELIDEQHQELFKRVSDFLQIIQNEDSWEDKLEQVKETMAFMQEYVVVHFNEEEIYQEQINYPDIEIHKEAHAKFKEGVNDYVKIFEEEGFSKEKIQEFGGKLMTWLIMHVGKMDQKIGEYVKSKGGQA</sequence>
<protein>
    <submittedName>
        <fullName evidence="5">Hemerythrin family protein</fullName>
    </submittedName>
</protein>
<evidence type="ECO:0000313" key="6">
    <source>
        <dbReference type="Proteomes" id="UP001205748"/>
    </source>
</evidence>
<dbReference type="InterPro" id="IPR012312">
    <property type="entry name" value="Hemerythrin-like"/>
</dbReference>
<evidence type="ECO:0000313" key="5">
    <source>
        <dbReference type="EMBL" id="MCR1897547.1"/>
    </source>
</evidence>
<dbReference type="Gene3D" id="1.20.120.50">
    <property type="entry name" value="Hemerythrin-like"/>
    <property type="match status" value="1"/>
</dbReference>
<dbReference type="AlphaFoldDB" id="A0AAE3HDT3"/>
<dbReference type="RefSeq" id="WP_257528950.1">
    <property type="nucleotide sequence ID" value="NZ_JANKAS010000001.1"/>
</dbReference>
<dbReference type="GO" id="GO:0046872">
    <property type="term" value="F:metal ion binding"/>
    <property type="evidence" value="ECO:0007669"/>
    <property type="project" value="UniProtKB-KW"/>
</dbReference>
<name>A0AAE3HDT3_9FIRM</name>
<evidence type="ECO:0000256" key="3">
    <source>
        <dbReference type="ARBA" id="ARBA00023004"/>
    </source>
</evidence>
<evidence type="ECO:0000256" key="2">
    <source>
        <dbReference type="ARBA" id="ARBA00022723"/>
    </source>
</evidence>
<reference evidence="5" key="1">
    <citation type="submission" date="2022-07" db="EMBL/GenBank/DDBJ databases">
        <title>Enhanced cultured diversity of the mouse gut microbiota enables custom-made synthetic communities.</title>
        <authorList>
            <person name="Afrizal A."/>
        </authorList>
    </citation>
    <scope>NUCLEOTIDE SEQUENCE</scope>
    <source>
        <strain evidence="5">DSM 28593</strain>
    </source>
</reference>
<dbReference type="PANTHER" id="PTHR37164:SF1">
    <property type="entry name" value="BACTERIOHEMERYTHRIN"/>
    <property type="match status" value="1"/>
</dbReference>
<dbReference type="InterPro" id="IPR050669">
    <property type="entry name" value="Hemerythrin"/>
</dbReference>
<accession>A0AAE3HDT3</accession>